<dbReference type="AlphaFoldDB" id="A0A1I1T5Q3"/>
<reference evidence="2 3" key="1">
    <citation type="submission" date="2016-10" db="EMBL/GenBank/DDBJ databases">
        <authorList>
            <person name="de Groot N.N."/>
        </authorList>
    </citation>
    <scope>NUCLEOTIDE SEQUENCE [LARGE SCALE GENOMIC DNA]</scope>
    <source>
        <strain evidence="2 3">DSM 6059</strain>
    </source>
</reference>
<feature type="signal peptide" evidence="1">
    <location>
        <begin position="1"/>
        <end position="27"/>
    </location>
</feature>
<dbReference type="EMBL" id="FOLO01000066">
    <property type="protein sequence ID" value="SFD53956.1"/>
    <property type="molecule type" value="Genomic_DNA"/>
</dbReference>
<organism evidence="2 3">
    <name type="scientific">Pseudoalteromonas denitrificans DSM 6059</name>
    <dbReference type="NCBI Taxonomy" id="1123010"/>
    <lineage>
        <taxon>Bacteria</taxon>
        <taxon>Pseudomonadati</taxon>
        <taxon>Pseudomonadota</taxon>
        <taxon>Gammaproteobacteria</taxon>
        <taxon>Alteromonadales</taxon>
        <taxon>Pseudoalteromonadaceae</taxon>
        <taxon>Pseudoalteromonas</taxon>
    </lineage>
</organism>
<keyword evidence="3" id="KW-1185">Reference proteome</keyword>
<dbReference type="InterPro" id="IPR036709">
    <property type="entry name" value="Autotransporte_beta_dom_sf"/>
</dbReference>
<proteinExistence type="predicted"/>
<dbReference type="SUPFAM" id="SSF103515">
    <property type="entry name" value="Autotransporter"/>
    <property type="match status" value="1"/>
</dbReference>
<dbReference type="Proteomes" id="UP000198862">
    <property type="component" value="Unassembled WGS sequence"/>
</dbReference>
<evidence type="ECO:0008006" key="4">
    <source>
        <dbReference type="Google" id="ProtNLM"/>
    </source>
</evidence>
<keyword evidence="1" id="KW-0732">Signal</keyword>
<feature type="chain" id="PRO_5011646817" description="Outer membrane protein beta-barrel domain-containing protein" evidence="1">
    <location>
        <begin position="28"/>
        <end position="315"/>
    </location>
</feature>
<dbReference type="OrthoDB" id="6291210at2"/>
<evidence type="ECO:0000313" key="3">
    <source>
        <dbReference type="Proteomes" id="UP000198862"/>
    </source>
</evidence>
<protein>
    <recommendedName>
        <fullName evidence="4">Outer membrane protein beta-barrel domain-containing protein</fullName>
    </recommendedName>
</protein>
<evidence type="ECO:0000256" key="1">
    <source>
        <dbReference type="SAM" id="SignalP"/>
    </source>
</evidence>
<accession>A0A1I1T5Q3</accession>
<sequence>MRTQNNNKYCNYSAALLLLTLTTHVSATNLNISYGQQEYQVNFQDETVTLNPNGKGAFFGTNLTDDLSLNLDYQTWQGDKNINNRFNTDMKLDTLGASLNYYLDEWSFSLNYSQSDIDTAVYDLKKAAQTRNENTESFSVGGSLGYGFSSGTWFYGVLVSGLYSEWDFDKSQIKGKIKSNKAPKILTEKSSGDSTSISSSLSAAHYWSLSENTGVMLGALLSWNYLISGDSVLISRNGRNINTGANQRNTSRGTGARATNATALNSISGDDSYGQLAVYISYDISSSWSVDLDSSVNFESDSDAFTSSVTLGYVF</sequence>
<gene>
    <name evidence="2" type="ORF">SAMN02745724_04798</name>
</gene>
<dbReference type="RefSeq" id="WP_091990774.1">
    <property type="nucleotide sequence ID" value="NZ_FOLO01000066.1"/>
</dbReference>
<name>A0A1I1T5Q3_9GAMM</name>
<evidence type="ECO:0000313" key="2">
    <source>
        <dbReference type="EMBL" id="SFD53956.1"/>
    </source>
</evidence>